<dbReference type="Proteomes" id="UP001059596">
    <property type="component" value="Unassembled WGS sequence"/>
</dbReference>
<dbReference type="InterPro" id="IPR000618">
    <property type="entry name" value="Insect_cuticle"/>
</dbReference>
<dbReference type="PANTHER" id="PTHR10380:SF237">
    <property type="entry name" value="CUTICULAR PROTEIN 65AU, ISOFORM A-RELATED"/>
    <property type="match status" value="1"/>
</dbReference>
<gene>
    <name evidence="4" type="ORF">M5D96_006179</name>
</gene>
<dbReference type="InterPro" id="IPR050468">
    <property type="entry name" value="Cuticle_Struct_Prot"/>
</dbReference>
<dbReference type="GO" id="GO:0062129">
    <property type="term" value="C:chitin-based extracellular matrix"/>
    <property type="evidence" value="ECO:0007669"/>
    <property type="project" value="TreeGrafter"/>
</dbReference>
<keyword evidence="1 2" id="KW-0193">Cuticle</keyword>
<keyword evidence="5" id="KW-1185">Reference proteome</keyword>
<evidence type="ECO:0000256" key="3">
    <source>
        <dbReference type="SAM" id="Phobius"/>
    </source>
</evidence>
<sequence>MNYMTRYRELELVGRLIGLVFLALVWVEVDGGLVRVRRIRRLVGGDERDAQITDFRVSPSDDEGVFKYAFKTSNGIDVQAAGSPLETIGIYSYTSPEGVPIETRYIADELGFHVVGRHLPQPPPTPDYILRSLEYIRTHTEDGKLKKPQFF</sequence>
<name>A0A9P9YNI5_9MUSC</name>
<reference evidence="4" key="1">
    <citation type="journal article" date="2023" name="Genome Biol. Evol.">
        <title>Long-read-based Genome Assembly of Drosophila gunungcola Reveals Fewer Chemosensory Genes in Flower-breeding Species.</title>
        <authorList>
            <person name="Negi A."/>
            <person name="Liao B.Y."/>
            <person name="Yeh S.D."/>
        </authorList>
    </citation>
    <scope>NUCLEOTIDE SEQUENCE</scope>
    <source>
        <strain evidence="4">Sukarami</strain>
    </source>
</reference>
<feature type="transmembrane region" description="Helical" evidence="3">
    <location>
        <begin position="12"/>
        <end position="33"/>
    </location>
</feature>
<keyword evidence="3" id="KW-0472">Membrane</keyword>
<dbReference type="PROSITE" id="PS51155">
    <property type="entry name" value="CHIT_BIND_RR_2"/>
    <property type="match status" value="1"/>
</dbReference>
<keyword evidence="3" id="KW-0812">Transmembrane</keyword>
<dbReference type="PROSITE" id="PS00233">
    <property type="entry name" value="CHIT_BIND_RR_1"/>
    <property type="match status" value="1"/>
</dbReference>
<dbReference type="GO" id="GO:0008010">
    <property type="term" value="F:structural constituent of chitin-based larval cuticle"/>
    <property type="evidence" value="ECO:0007669"/>
    <property type="project" value="TreeGrafter"/>
</dbReference>
<dbReference type="Pfam" id="PF00379">
    <property type="entry name" value="Chitin_bind_4"/>
    <property type="match status" value="1"/>
</dbReference>
<dbReference type="EMBL" id="JAMKOV010000004">
    <property type="protein sequence ID" value="KAI8040239.1"/>
    <property type="molecule type" value="Genomic_DNA"/>
</dbReference>
<evidence type="ECO:0000256" key="1">
    <source>
        <dbReference type="ARBA" id="ARBA00022460"/>
    </source>
</evidence>
<comment type="caution">
    <text evidence="4">The sequence shown here is derived from an EMBL/GenBank/DDBJ whole genome shotgun (WGS) entry which is preliminary data.</text>
</comment>
<evidence type="ECO:0000313" key="4">
    <source>
        <dbReference type="EMBL" id="KAI8040239.1"/>
    </source>
</evidence>
<evidence type="ECO:0000256" key="2">
    <source>
        <dbReference type="PROSITE-ProRule" id="PRU00497"/>
    </source>
</evidence>
<proteinExistence type="predicted"/>
<evidence type="ECO:0008006" key="6">
    <source>
        <dbReference type="Google" id="ProtNLM"/>
    </source>
</evidence>
<dbReference type="PANTHER" id="PTHR10380">
    <property type="entry name" value="CUTICLE PROTEIN"/>
    <property type="match status" value="1"/>
</dbReference>
<dbReference type="InterPro" id="IPR031311">
    <property type="entry name" value="CHIT_BIND_RR_consensus"/>
</dbReference>
<evidence type="ECO:0000313" key="5">
    <source>
        <dbReference type="Proteomes" id="UP001059596"/>
    </source>
</evidence>
<keyword evidence="3" id="KW-1133">Transmembrane helix</keyword>
<organism evidence="4 5">
    <name type="scientific">Drosophila gunungcola</name>
    <name type="common">fruit fly</name>
    <dbReference type="NCBI Taxonomy" id="103775"/>
    <lineage>
        <taxon>Eukaryota</taxon>
        <taxon>Metazoa</taxon>
        <taxon>Ecdysozoa</taxon>
        <taxon>Arthropoda</taxon>
        <taxon>Hexapoda</taxon>
        <taxon>Insecta</taxon>
        <taxon>Pterygota</taxon>
        <taxon>Neoptera</taxon>
        <taxon>Endopterygota</taxon>
        <taxon>Diptera</taxon>
        <taxon>Brachycera</taxon>
        <taxon>Muscomorpha</taxon>
        <taxon>Ephydroidea</taxon>
        <taxon>Drosophilidae</taxon>
        <taxon>Drosophila</taxon>
        <taxon>Sophophora</taxon>
    </lineage>
</organism>
<protein>
    <recommendedName>
        <fullName evidence="6">Pupal cuticle protein Edg-78E</fullName>
    </recommendedName>
</protein>
<accession>A0A9P9YNI5</accession>
<dbReference type="AlphaFoldDB" id="A0A9P9YNI5"/>